<organism evidence="2 3">
    <name type="scientific">Igneacidithiobacillus copahuensis</name>
    <dbReference type="NCBI Taxonomy" id="2724909"/>
    <lineage>
        <taxon>Bacteria</taxon>
        <taxon>Pseudomonadati</taxon>
        <taxon>Pseudomonadota</taxon>
        <taxon>Acidithiobacillia</taxon>
        <taxon>Acidithiobacillales</taxon>
        <taxon>Acidithiobacillaceae</taxon>
        <taxon>Igneacidithiobacillus</taxon>
    </lineage>
</organism>
<keyword evidence="1" id="KW-0812">Transmembrane</keyword>
<proteinExistence type="predicted"/>
<reference evidence="2" key="1">
    <citation type="journal article" date="2021" name="ISME J.">
        <title>Genomic evolution of the class Acidithiobacillia: deep-branching Proteobacteria living in extreme acidic conditions.</title>
        <authorList>
            <person name="Moya-Beltran A."/>
            <person name="Beard S."/>
            <person name="Rojas-Villalobos C."/>
            <person name="Issotta F."/>
            <person name="Gallardo Y."/>
            <person name="Ulloa R."/>
            <person name="Giaveno A."/>
            <person name="Degli Esposti M."/>
            <person name="Johnson D.B."/>
            <person name="Quatrini R."/>
        </authorList>
    </citation>
    <scope>NUCLEOTIDE SEQUENCE</scope>
    <source>
        <strain evidence="2">VAN18-1</strain>
    </source>
</reference>
<feature type="transmembrane region" description="Helical" evidence="1">
    <location>
        <begin position="20"/>
        <end position="39"/>
    </location>
</feature>
<sequence length="115" mass="12673">MHDPIVLRTYTEFLWHQARYTLAGITFLILSLGMGIAGYHIFCKLDWLNSLLNASMILSGMGPVSSLHGGAAKLFASAFALYSGIVYLAVSAILLYPLVLRMLKILHLQALHTPQ</sequence>
<gene>
    <name evidence="2" type="ORF">HFQ13_02505</name>
</gene>
<name>A0AAE2YNI6_9PROT</name>
<dbReference type="Proteomes" id="UP001197378">
    <property type="component" value="Unassembled WGS sequence"/>
</dbReference>
<keyword evidence="3" id="KW-1185">Reference proteome</keyword>
<keyword evidence="1" id="KW-1133">Transmembrane helix</keyword>
<evidence type="ECO:0000256" key="1">
    <source>
        <dbReference type="SAM" id="Phobius"/>
    </source>
</evidence>
<protein>
    <submittedName>
        <fullName evidence="2">Uncharacterized protein</fullName>
    </submittedName>
</protein>
<evidence type="ECO:0000313" key="3">
    <source>
        <dbReference type="Proteomes" id="UP001197378"/>
    </source>
</evidence>
<dbReference type="EMBL" id="JAAXYO010000033">
    <property type="protein sequence ID" value="MBU2787091.1"/>
    <property type="molecule type" value="Genomic_DNA"/>
</dbReference>
<comment type="caution">
    <text evidence="2">The sequence shown here is derived from an EMBL/GenBank/DDBJ whole genome shotgun (WGS) entry which is preliminary data.</text>
</comment>
<accession>A0AAE2YNI6</accession>
<evidence type="ECO:0000313" key="2">
    <source>
        <dbReference type="EMBL" id="MBU2787091.1"/>
    </source>
</evidence>
<feature type="transmembrane region" description="Helical" evidence="1">
    <location>
        <begin position="74"/>
        <end position="99"/>
    </location>
</feature>
<dbReference type="AlphaFoldDB" id="A0AAE2YNI6"/>
<keyword evidence="1" id="KW-0472">Membrane</keyword>